<sequence>MNIVRRLGVLPAYTTYTLYNRDLASSLKRVANDPIVSRDAKYYADNIGKIKNLDEFLKDHRLYSYAMKAYGLGEMTYAAAFMKKVLESNLNDPNSFANKLKDTRYRDFAAAFDFGTIKSEKTVQTQTQQDRLVAAYHDAHKQRDDELKEETRYYNIVIDTVGHVDDIFKNTRLRNYVFKSFGIDAEAFNYKHLRDVLTSDISSADSYVNRTYKPLVEEWQAKTADLRIERAKVPSADKASLAKIDYLLGQYNKRIANAHKLFEMAAAFNFRDDGFVADGTKAQTATQKRLINETYVLSYPRLTQTGAVLNRDFFAQKMNEITDAQQLISNSRLRTMLIVAFNLRDDTDTDKKIQWALRENPDDPQSALHAEKDKGFIDLARAFNFDGEGKIAAGKTIQTAAQLSTMMTLYFSRYDDAQEAADQKTIKDYRRYIGLTKNLEDFLSAAPAAVTIRNFALKAFNISPEEVSTFKLKKVFTSDLSDPKSYVRNLKDERFVRLAKAYNFDTEGRIGSPRLAQAENEITRISRNYVLEMTRWNTASKSRETTGKQDEELAAYRQKNSKDKIKEKAKTEAAYYRQQMETLETVDQLLADRRLVDFMLVAERIDPKSVSTDYLKKIFKSDLKDPKSFANAEKDPRFRALAGSFNFDTKGNIRATASQHVQNNRGLMETRDKYVRQTLEERAGEENAGVRLALYFKRMAGGISNAYDILADNALSEFTRTALGIPAETTNSKVEMQAKMIEKKLKMRDLQEAGKVDKLIDRFLLRYEMNNSPSDPRLDLFGNGKMSISGNTLATLAQLRNARSR</sequence>
<dbReference type="EMBL" id="HG518322">
    <property type="protein sequence ID" value="CDI09494.1"/>
    <property type="molecule type" value="Genomic_DNA"/>
</dbReference>
<evidence type="ECO:0000313" key="1">
    <source>
        <dbReference type="EMBL" id="CDI09494.1"/>
    </source>
</evidence>
<evidence type="ECO:0008006" key="3">
    <source>
        <dbReference type="Google" id="ProtNLM"/>
    </source>
</evidence>
<organism evidence="1 2">
    <name type="scientific">Agrobacterium pusense</name>
    <dbReference type="NCBI Taxonomy" id="648995"/>
    <lineage>
        <taxon>Bacteria</taxon>
        <taxon>Pseudomonadati</taxon>
        <taxon>Pseudomonadota</taxon>
        <taxon>Alphaproteobacteria</taxon>
        <taxon>Hyphomicrobiales</taxon>
        <taxon>Rhizobiaceae</taxon>
        <taxon>Rhizobium/Agrobacterium group</taxon>
        <taxon>Agrobacterium</taxon>
    </lineage>
</organism>
<dbReference type="Proteomes" id="UP000016944">
    <property type="component" value="Chromosome I"/>
</dbReference>
<dbReference type="Pfam" id="PF06748">
    <property type="entry name" value="DUF1217"/>
    <property type="match status" value="4"/>
</dbReference>
<protein>
    <recommendedName>
        <fullName evidence="3">DUF1217 domain-containing protein</fullName>
    </recommendedName>
</protein>
<evidence type="ECO:0000313" key="2">
    <source>
        <dbReference type="Proteomes" id="UP000016944"/>
    </source>
</evidence>
<proteinExistence type="predicted"/>
<dbReference type="InterPro" id="IPR023157">
    <property type="entry name" value="AGR-C-984p-like_sf"/>
</dbReference>
<dbReference type="HOGENOM" id="CLU_013150_0_0_5"/>
<gene>
    <name evidence="1" type="ORF">BN877_I2607</name>
</gene>
<name>U4PWJ9_9HYPH</name>
<dbReference type="KEGG" id="rir:BN877_I2607"/>
<dbReference type="InterPro" id="IPR010626">
    <property type="entry name" value="DUF1217"/>
</dbReference>
<reference evidence="1 2" key="1">
    <citation type="journal article" date="2013" name="Genome Announc.">
        <title>Complete Genome Sequence of the Sesbania Symbiont and Rice Growth-Promoting Endophyte Rhizobium sp. Strain IRBG74.</title>
        <authorList>
            <person name="Crook M.B."/>
            <person name="Mitra S."/>
            <person name="Ane J.M."/>
            <person name="Sadowsky M.J."/>
            <person name="Gyaneshwar P."/>
        </authorList>
    </citation>
    <scope>NUCLEOTIDE SEQUENCE [LARGE SCALE GENOMIC DNA]</scope>
    <source>
        <strain evidence="1 2">IRBG74</strain>
    </source>
</reference>
<dbReference type="AlphaFoldDB" id="U4PWJ9"/>
<accession>U4PWJ9</accession>
<dbReference type="SUPFAM" id="SSF158837">
    <property type="entry name" value="AGR C 984p-like"/>
    <property type="match status" value="5"/>
</dbReference>
<dbReference type="Gene3D" id="1.10.3700.10">
    <property type="entry name" value="AGR C 984p-like"/>
    <property type="match status" value="4"/>
</dbReference>
<dbReference type="PATRIC" id="fig|424182.3.peg.2564"/>